<feature type="domain" description="HTH araC/xylS-type" evidence="4">
    <location>
        <begin position="290"/>
        <end position="388"/>
    </location>
</feature>
<evidence type="ECO:0000313" key="5">
    <source>
        <dbReference type="EMBL" id="OJG82794.1"/>
    </source>
</evidence>
<keyword evidence="6" id="KW-1185">Reference proteome</keyword>
<accession>A0A1L8WP40</accession>
<keyword evidence="3" id="KW-0804">Transcription</keyword>
<name>A0A1L8WP40_9ENTE</name>
<dbReference type="InterPro" id="IPR018060">
    <property type="entry name" value="HTH_AraC"/>
</dbReference>
<dbReference type="PANTHER" id="PTHR43280:SF2">
    <property type="entry name" value="HTH-TYPE TRANSCRIPTIONAL REGULATOR EXSA"/>
    <property type="match status" value="1"/>
</dbReference>
<evidence type="ECO:0000256" key="3">
    <source>
        <dbReference type="ARBA" id="ARBA00023163"/>
    </source>
</evidence>
<comment type="caution">
    <text evidence="5">The sequence shown here is derived from an EMBL/GenBank/DDBJ whole genome shotgun (WGS) entry which is preliminary data.</text>
</comment>
<dbReference type="Pfam" id="PF12833">
    <property type="entry name" value="HTH_18"/>
    <property type="match status" value="1"/>
</dbReference>
<dbReference type="EMBL" id="JXLB01000007">
    <property type="protein sequence ID" value="OJG82794.1"/>
    <property type="molecule type" value="Genomic_DNA"/>
</dbReference>
<dbReference type="GO" id="GO:0043565">
    <property type="term" value="F:sequence-specific DNA binding"/>
    <property type="evidence" value="ECO:0007669"/>
    <property type="project" value="InterPro"/>
</dbReference>
<evidence type="ECO:0000256" key="1">
    <source>
        <dbReference type="ARBA" id="ARBA00023015"/>
    </source>
</evidence>
<dbReference type="InterPro" id="IPR009057">
    <property type="entry name" value="Homeodomain-like_sf"/>
</dbReference>
<dbReference type="SUPFAM" id="SSF46689">
    <property type="entry name" value="Homeodomain-like"/>
    <property type="match status" value="2"/>
</dbReference>
<proteinExistence type="predicted"/>
<keyword evidence="1" id="KW-0805">Transcription regulation</keyword>
<dbReference type="PANTHER" id="PTHR43280">
    <property type="entry name" value="ARAC-FAMILY TRANSCRIPTIONAL REGULATOR"/>
    <property type="match status" value="1"/>
</dbReference>
<dbReference type="AlphaFoldDB" id="A0A1L8WP40"/>
<dbReference type="Gene3D" id="1.10.10.60">
    <property type="entry name" value="Homeodomain-like"/>
    <property type="match status" value="2"/>
</dbReference>
<dbReference type="PROSITE" id="PS01124">
    <property type="entry name" value="HTH_ARAC_FAMILY_2"/>
    <property type="match status" value="1"/>
</dbReference>
<keyword evidence="2" id="KW-0238">DNA-binding</keyword>
<dbReference type="STRING" id="150033.RV14_GL002086"/>
<evidence type="ECO:0000256" key="2">
    <source>
        <dbReference type="ARBA" id="ARBA00023125"/>
    </source>
</evidence>
<evidence type="ECO:0000259" key="4">
    <source>
        <dbReference type="PROSITE" id="PS01124"/>
    </source>
</evidence>
<dbReference type="SMART" id="SM00342">
    <property type="entry name" value="HTH_ARAC"/>
    <property type="match status" value="1"/>
</dbReference>
<organism evidence="5 6">
    <name type="scientific">Enterococcus ratti</name>
    <dbReference type="NCBI Taxonomy" id="150033"/>
    <lineage>
        <taxon>Bacteria</taxon>
        <taxon>Bacillati</taxon>
        <taxon>Bacillota</taxon>
        <taxon>Bacilli</taxon>
        <taxon>Lactobacillales</taxon>
        <taxon>Enterococcaceae</taxon>
        <taxon>Enterococcus</taxon>
    </lineage>
</organism>
<reference evidence="5 6" key="1">
    <citation type="submission" date="2014-12" db="EMBL/GenBank/DDBJ databases">
        <title>Draft genome sequences of 29 type strains of Enterococci.</title>
        <authorList>
            <person name="Zhong Z."/>
            <person name="Sun Z."/>
            <person name="Liu W."/>
            <person name="Zhang W."/>
            <person name="Zhang H."/>
        </authorList>
    </citation>
    <scope>NUCLEOTIDE SEQUENCE [LARGE SCALE GENOMIC DNA]</scope>
    <source>
        <strain evidence="5 6">DSM 15687</strain>
    </source>
</reference>
<dbReference type="Proteomes" id="UP000182152">
    <property type="component" value="Unassembled WGS sequence"/>
</dbReference>
<gene>
    <name evidence="5" type="ORF">RV14_GL002086</name>
</gene>
<dbReference type="GO" id="GO:0003700">
    <property type="term" value="F:DNA-binding transcription factor activity"/>
    <property type="evidence" value="ECO:0007669"/>
    <property type="project" value="InterPro"/>
</dbReference>
<sequence length="395" mass="46835">MFSVMNIESIKLTMDLLYQKFLIPMMLLNEKGQIIYPKSSLELNVSINESIPFEKSKKIKLYNMKTYLYGHFSFSIKEKDFYMLVGPCGVIGSKETSCFFMGHEYHYNIHYSKEDKYSFEEYLQLLHTILTQTTAKKEDFHWSFQQEKDKKNLHTDHSLETNLYDRRVHKETFDSYHFELRYLDYIKRNEPEKVIWIFNKMKETYKVALSPFELESLKLKFAAFVAIVTRMSIDEGVPINQAFGLSDSLIQGLVHIHTSDECLRYIKEATYRFMELLHRYPLAHKSLLVKTIVNHIDNHLYERITIDELATITDKHKTHICSHFKKEIGTTIHHYIQEKKINEAKHLLLFTDHSYDEISNLLAFSSQSHFIQVFKKITGHTPKEYKSIHYAHSLV</sequence>
<protein>
    <recommendedName>
        <fullName evidence="4">HTH araC/xylS-type domain-containing protein</fullName>
    </recommendedName>
</protein>
<evidence type="ECO:0000313" key="6">
    <source>
        <dbReference type="Proteomes" id="UP000182152"/>
    </source>
</evidence>